<dbReference type="InterPro" id="IPR051258">
    <property type="entry name" value="Diverse_Substrate_Transporter"/>
</dbReference>
<evidence type="ECO:0000313" key="11">
    <source>
        <dbReference type="Proteomes" id="UP000215332"/>
    </source>
</evidence>
<feature type="transmembrane region" description="Helical" evidence="8">
    <location>
        <begin position="183"/>
        <end position="204"/>
    </location>
</feature>
<organism evidence="10 11">
    <name type="scientific">Cutibacterium granulosum</name>
    <dbReference type="NCBI Taxonomy" id="33011"/>
    <lineage>
        <taxon>Bacteria</taxon>
        <taxon>Bacillati</taxon>
        <taxon>Actinomycetota</taxon>
        <taxon>Actinomycetes</taxon>
        <taxon>Propionibacteriales</taxon>
        <taxon>Propionibacteriaceae</taxon>
        <taxon>Cutibacterium</taxon>
    </lineage>
</organism>
<dbReference type="GO" id="GO:0005886">
    <property type="term" value="C:plasma membrane"/>
    <property type="evidence" value="ECO:0007669"/>
    <property type="project" value="UniProtKB-SubCell"/>
</dbReference>
<evidence type="ECO:0000259" key="9">
    <source>
        <dbReference type="Pfam" id="PF00892"/>
    </source>
</evidence>
<evidence type="ECO:0000256" key="4">
    <source>
        <dbReference type="ARBA" id="ARBA00022692"/>
    </source>
</evidence>
<feature type="domain" description="EamA" evidence="9">
    <location>
        <begin position="10"/>
        <end position="134"/>
    </location>
</feature>
<feature type="transmembrane region" description="Helical" evidence="8">
    <location>
        <begin position="211"/>
        <end position="232"/>
    </location>
</feature>
<evidence type="ECO:0000256" key="5">
    <source>
        <dbReference type="ARBA" id="ARBA00022989"/>
    </source>
</evidence>
<feature type="transmembrane region" description="Helical" evidence="8">
    <location>
        <begin position="71"/>
        <end position="89"/>
    </location>
</feature>
<evidence type="ECO:0000256" key="3">
    <source>
        <dbReference type="ARBA" id="ARBA00022475"/>
    </source>
</evidence>
<dbReference type="Pfam" id="PF00892">
    <property type="entry name" value="EamA"/>
    <property type="match status" value="2"/>
</dbReference>
<dbReference type="InterPro" id="IPR037185">
    <property type="entry name" value="EmrE-like"/>
</dbReference>
<evidence type="ECO:0000256" key="7">
    <source>
        <dbReference type="SAM" id="MobiDB-lite"/>
    </source>
</evidence>
<feature type="transmembrane region" description="Helical" evidence="8">
    <location>
        <begin position="95"/>
        <end position="115"/>
    </location>
</feature>
<feature type="transmembrane region" description="Helical" evidence="8">
    <location>
        <begin position="40"/>
        <end position="59"/>
    </location>
</feature>
<dbReference type="EMBL" id="LT906441">
    <property type="protein sequence ID" value="SNV39633.1"/>
    <property type="molecule type" value="Genomic_DNA"/>
</dbReference>
<dbReference type="KEGG" id="cgrn:4412665_01798"/>
<gene>
    <name evidence="10" type="ORF">SAMEA4412665_01798</name>
</gene>
<accession>A0A239X0B7</accession>
<feature type="transmembrane region" description="Helical" evidence="8">
    <location>
        <begin position="252"/>
        <end position="283"/>
    </location>
</feature>
<dbReference type="RefSeq" id="WP_021104291.1">
    <property type="nucleotide sequence ID" value="NZ_JAWFFS010000074.1"/>
</dbReference>
<dbReference type="Proteomes" id="UP000215332">
    <property type="component" value="Chromosome 1"/>
</dbReference>
<feature type="transmembrane region" description="Helical" evidence="8">
    <location>
        <begin position="122"/>
        <end position="139"/>
    </location>
</feature>
<keyword evidence="6 8" id="KW-0472">Membrane</keyword>
<evidence type="ECO:0000256" key="2">
    <source>
        <dbReference type="ARBA" id="ARBA00007362"/>
    </source>
</evidence>
<feature type="transmembrane region" description="Helical" evidence="8">
    <location>
        <begin position="9"/>
        <end position="28"/>
    </location>
</feature>
<evidence type="ECO:0000256" key="6">
    <source>
        <dbReference type="ARBA" id="ARBA00023136"/>
    </source>
</evidence>
<dbReference type="PANTHER" id="PTHR42920">
    <property type="entry name" value="OS03G0707200 PROTEIN-RELATED"/>
    <property type="match status" value="1"/>
</dbReference>
<dbReference type="eggNOG" id="COG0697">
    <property type="taxonomic scope" value="Bacteria"/>
</dbReference>
<dbReference type="AlphaFoldDB" id="A0A239X0B7"/>
<dbReference type="InterPro" id="IPR000620">
    <property type="entry name" value="EamA_dom"/>
</dbReference>
<protein>
    <submittedName>
        <fullName evidence="10">Predicted permease, DMT superfamily</fullName>
    </submittedName>
</protein>
<name>A0A239X0B7_9ACTN</name>
<feature type="domain" description="EamA" evidence="9">
    <location>
        <begin position="150"/>
        <end position="283"/>
    </location>
</feature>
<evidence type="ECO:0000256" key="8">
    <source>
        <dbReference type="SAM" id="Phobius"/>
    </source>
</evidence>
<keyword evidence="3" id="KW-1003">Cell membrane</keyword>
<dbReference type="PANTHER" id="PTHR42920:SF5">
    <property type="entry name" value="EAMA DOMAIN-CONTAINING PROTEIN"/>
    <property type="match status" value="1"/>
</dbReference>
<keyword evidence="4 8" id="KW-0812">Transmembrane</keyword>
<proteinExistence type="inferred from homology"/>
<comment type="subcellular location">
    <subcellularLocation>
        <location evidence="1">Cell membrane</location>
        <topology evidence="1">Multi-pass membrane protein</topology>
    </subcellularLocation>
</comment>
<sequence>MVGFRSSRLAYAALLLMAMLWGSTLIVMKNAYAHMDPASLLSSRFIMAALAFGIVFPKAWKASWKTIRSGVVLGFLFGAGQILQALGLTGTTASVNGFITGLYVVITPLLAALFLGRKVTKPVWVAVGFATVGLGSLAIDPSALSTGLGTGELLTFLGAVAYASHIVATGKFATPNNVASLGLYQTLTIAVMATLFAAPGGIILPSGISDWTAIAYLGIICGTVTVFLQSWAQTRVDATRSAVIMCTEPMWSAVFAVGIAGEVFTGQMILGAIAIMAAMFLVVRPAGRRRGTFAPTTSTIPSPAQPDIRAPRPSLDRLI</sequence>
<keyword evidence="5 8" id="KW-1133">Transmembrane helix</keyword>
<reference evidence="10 11" key="1">
    <citation type="submission" date="2017-06" db="EMBL/GenBank/DDBJ databases">
        <authorList>
            <consortium name="Pathogen Informatics"/>
        </authorList>
    </citation>
    <scope>NUCLEOTIDE SEQUENCE [LARGE SCALE GENOMIC DNA]</scope>
    <source>
        <strain evidence="10 11">NCTC11865</strain>
    </source>
</reference>
<evidence type="ECO:0000313" key="10">
    <source>
        <dbReference type="EMBL" id="SNV39633.1"/>
    </source>
</evidence>
<evidence type="ECO:0000256" key="1">
    <source>
        <dbReference type="ARBA" id="ARBA00004651"/>
    </source>
</evidence>
<dbReference type="SUPFAM" id="SSF103481">
    <property type="entry name" value="Multidrug resistance efflux transporter EmrE"/>
    <property type="match status" value="2"/>
</dbReference>
<comment type="similarity">
    <text evidence="2">Belongs to the EamA transporter family.</text>
</comment>
<feature type="region of interest" description="Disordered" evidence="7">
    <location>
        <begin position="293"/>
        <end position="319"/>
    </location>
</feature>